<feature type="region of interest" description="Disordered" evidence="1">
    <location>
        <begin position="26"/>
        <end position="45"/>
    </location>
</feature>
<name>A0A0V1M1Q6_9BILA</name>
<protein>
    <submittedName>
        <fullName evidence="2">Uncharacterized protein</fullName>
    </submittedName>
</protein>
<evidence type="ECO:0000313" key="3">
    <source>
        <dbReference type="Proteomes" id="UP000054843"/>
    </source>
</evidence>
<feature type="compositionally biased region" description="Polar residues" evidence="1">
    <location>
        <begin position="81"/>
        <end position="94"/>
    </location>
</feature>
<feature type="region of interest" description="Disordered" evidence="1">
    <location>
        <begin position="300"/>
        <end position="331"/>
    </location>
</feature>
<reference evidence="2 3" key="1">
    <citation type="submission" date="2015-01" db="EMBL/GenBank/DDBJ databases">
        <title>Evolution of Trichinella species and genotypes.</title>
        <authorList>
            <person name="Korhonen P.K."/>
            <person name="Edoardo P."/>
            <person name="Giuseppe L.R."/>
            <person name="Gasser R.B."/>
        </authorList>
    </citation>
    <scope>NUCLEOTIDE SEQUENCE [LARGE SCALE GENOMIC DNA]</scope>
    <source>
        <strain evidence="2">ISS1980</strain>
    </source>
</reference>
<accession>A0A0V1M1Q6</accession>
<proteinExistence type="predicted"/>
<keyword evidence="3" id="KW-1185">Reference proteome</keyword>
<evidence type="ECO:0000313" key="2">
    <source>
        <dbReference type="EMBL" id="KRZ65723.1"/>
    </source>
</evidence>
<sequence length="342" mass="38033">MVSAAGSMVQNGLGCLIPVRRAPERRASLTRTETEKSHADAEDTDDYDGLKATIFEAFRVQNFSGRSNERMRSSEGVSWDGWSSRQDPASPIQSRTLCGRHQSHRLAKRDRLLYGAIEVAAQEKPLAKAVTMLKRASVKKDADPEVERTVRQVTGTTVTAVTTHREVAEDLGELVLRLKELLTSDIPAAVKRGPLQQRHHISRDCHSSTRDERTAKIKTLTVESSVGGVRCNKLVDTESAVTLAYEKIMRDSKTLWDVLKHVIQLKTASRDELEVMNECVTEIIFVGLKDSIQPFEMRNKAAQRGGARKEETRGLHQRGLGESGLEHASHGRKLSCGPFRIS</sequence>
<evidence type="ECO:0000256" key="1">
    <source>
        <dbReference type="SAM" id="MobiDB-lite"/>
    </source>
</evidence>
<feature type="compositionally biased region" description="Basic and acidic residues" evidence="1">
    <location>
        <begin position="26"/>
        <end position="41"/>
    </location>
</feature>
<dbReference type="Proteomes" id="UP000054843">
    <property type="component" value="Unassembled WGS sequence"/>
</dbReference>
<dbReference type="EMBL" id="JYDO01000305">
    <property type="protein sequence ID" value="KRZ65723.1"/>
    <property type="molecule type" value="Genomic_DNA"/>
</dbReference>
<feature type="region of interest" description="Disordered" evidence="1">
    <location>
        <begin position="67"/>
        <end position="94"/>
    </location>
</feature>
<organism evidence="2 3">
    <name type="scientific">Trichinella papuae</name>
    <dbReference type="NCBI Taxonomy" id="268474"/>
    <lineage>
        <taxon>Eukaryota</taxon>
        <taxon>Metazoa</taxon>
        <taxon>Ecdysozoa</taxon>
        <taxon>Nematoda</taxon>
        <taxon>Enoplea</taxon>
        <taxon>Dorylaimia</taxon>
        <taxon>Trichinellida</taxon>
        <taxon>Trichinellidae</taxon>
        <taxon>Trichinella</taxon>
    </lineage>
</organism>
<comment type="caution">
    <text evidence="2">The sequence shown here is derived from an EMBL/GenBank/DDBJ whole genome shotgun (WGS) entry which is preliminary data.</text>
</comment>
<dbReference type="AlphaFoldDB" id="A0A0V1M1Q6"/>
<gene>
    <name evidence="2" type="ORF">T10_2989</name>
</gene>